<evidence type="ECO:0000259" key="5">
    <source>
        <dbReference type="Pfam" id="PF02782"/>
    </source>
</evidence>
<dbReference type="GO" id="GO:0005975">
    <property type="term" value="P:carbohydrate metabolic process"/>
    <property type="evidence" value="ECO:0007669"/>
    <property type="project" value="InterPro"/>
</dbReference>
<organism evidence="6">
    <name type="scientific">uncultured Alphaproteobacteria bacterium</name>
    <dbReference type="NCBI Taxonomy" id="91750"/>
    <lineage>
        <taxon>Bacteria</taxon>
        <taxon>Pseudomonadati</taxon>
        <taxon>Pseudomonadota</taxon>
        <taxon>Alphaproteobacteria</taxon>
        <taxon>environmental samples</taxon>
    </lineage>
</organism>
<evidence type="ECO:0000313" key="6">
    <source>
        <dbReference type="EMBL" id="SBV98944.1"/>
    </source>
</evidence>
<keyword evidence="2" id="KW-0808">Transferase</keyword>
<dbReference type="InterPro" id="IPR050406">
    <property type="entry name" value="FGGY_Carb_Kinase"/>
</dbReference>
<protein>
    <submittedName>
        <fullName evidence="6">Carbohydrate kinase FGGY</fullName>
    </submittedName>
</protein>
<feature type="domain" description="Carbohydrate kinase FGGY C-terminal" evidence="5">
    <location>
        <begin position="261"/>
        <end position="452"/>
    </location>
</feature>
<dbReference type="Pfam" id="PF00370">
    <property type="entry name" value="FGGY_N"/>
    <property type="match status" value="1"/>
</dbReference>
<gene>
    <name evidence="6" type="ORF">KL86APRO_11078</name>
</gene>
<proteinExistence type="inferred from homology"/>
<evidence type="ECO:0000259" key="4">
    <source>
        <dbReference type="Pfam" id="PF00370"/>
    </source>
</evidence>
<dbReference type="CDD" id="cd07802">
    <property type="entry name" value="ASKHA_NBD_FGGY_EcLyxK-like"/>
    <property type="match status" value="1"/>
</dbReference>
<sequence>MPKYLIGIDNGGTVTKTVLFGTDGETVAIASRKSDVRMPHPDWTERDMTEMRETNMDCIRELIATSGVDPADIVGIGATGHGNGLYLLDDAGKPVRPAIISTDTRAKDFIDRWYADGTHAKQLPRTMQSIWAGQPPALLAWLKAHEPESYARTRWVLSCKDYLGYCLTGKVAYEVTDASASSLMNLSTRRFDREVLETWGIGEVIDKLPEVIDSGEVRGGVTAAAAARTGLREGTPVVGGMMDVHAAAVATGVTDDTRLCVVAGTWSINEYVSTAPVVSEELFMTSLFCTPGRWLILEGSPTSASNLEWFTTYFMGEERRLQCENGARSLYDCASDMVQSADPGESNVVFLPFLYGSNADVHAKACFIGLAGWHTKAHALRALYEGVVFAHRVHIEKLFAHSTAPRTIRIAGGAARSAVWLQMFADVLQMPVETVEGEELSAIGAAIAAGVGAGCFKDFDERRMVRVSRVFTPDPANRAVYDRKFALYKDTIAALSGVWRRF</sequence>
<dbReference type="PANTHER" id="PTHR43095:SF3">
    <property type="entry name" value="L-XYLULOSE_3-KETO-L-GULONATE KINASE"/>
    <property type="match status" value="1"/>
</dbReference>
<keyword evidence="3 6" id="KW-0418">Kinase</keyword>
<feature type="domain" description="Carbohydrate kinase FGGY N-terminal" evidence="4">
    <location>
        <begin position="4"/>
        <end position="249"/>
    </location>
</feature>
<evidence type="ECO:0000256" key="2">
    <source>
        <dbReference type="ARBA" id="ARBA00022679"/>
    </source>
</evidence>
<comment type="similarity">
    <text evidence="1">Belongs to the FGGY kinase family.</text>
</comment>
<dbReference type="PANTHER" id="PTHR43095">
    <property type="entry name" value="SUGAR KINASE"/>
    <property type="match status" value="1"/>
</dbReference>
<dbReference type="InterPro" id="IPR043129">
    <property type="entry name" value="ATPase_NBD"/>
</dbReference>
<dbReference type="Pfam" id="PF02782">
    <property type="entry name" value="FGGY_C"/>
    <property type="match status" value="1"/>
</dbReference>
<name>A0A212JHP2_9PROT</name>
<accession>A0A212JHP2</accession>
<dbReference type="PIRSF" id="PIRSF000538">
    <property type="entry name" value="GlpK"/>
    <property type="match status" value="1"/>
</dbReference>
<dbReference type="InterPro" id="IPR018484">
    <property type="entry name" value="FGGY_N"/>
</dbReference>
<evidence type="ECO:0000256" key="3">
    <source>
        <dbReference type="ARBA" id="ARBA00022777"/>
    </source>
</evidence>
<evidence type="ECO:0000256" key="1">
    <source>
        <dbReference type="ARBA" id="ARBA00009156"/>
    </source>
</evidence>
<dbReference type="GO" id="GO:0016301">
    <property type="term" value="F:kinase activity"/>
    <property type="evidence" value="ECO:0007669"/>
    <property type="project" value="UniProtKB-KW"/>
</dbReference>
<dbReference type="AlphaFoldDB" id="A0A212JHP2"/>
<dbReference type="Gene3D" id="3.30.420.40">
    <property type="match status" value="2"/>
</dbReference>
<reference evidence="6" key="1">
    <citation type="submission" date="2016-04" db="EMBL/GenBank/DDBJ databases">
        <authorList>
            <person name="Evans L.H."/>
            <person name="Alamgir A."/>
            <person name="Owens N."/>
            <person name="Weber N.D."/>
            <person name="Virtaneva K."/>
            <person name="Barbian K."/>
            <person name="Babar A."/>
            <person name="Rosenke K."/>
        </authorList>
    </citation>
    <scope>NUCLEOTIDE SEQUENCE</scope>
    <source>
        <strain evidence="6">86</strain>
    </source>
</reference>
<dbReference type="InterPro" id="IPR018485">
    <property type="entry name" value="FGGY_C"/>
</dbReference>
<dbReference type="SUPFAM" id="SSF53067">
    <property type="entry name" value="Actin-like ATPase domain"/>
    <property type="match status" value="2"/>
</dbReference>
<dbReference type="EMBL" id="FLUO01000001">
    <property type="protein sequence ID" value="SBV98944.1"/>
    <property type="molecule type" value="Genomic_DNA"/>
</dbReference>
<dbReference type="InterPro" id="IPR000577">
    <property type="entry name" value="Carb_kinase_FGGY"/>
</dbReference>